<accession>A0ABR0T4S5</accession>
<evidence type="ECO:0000313" key="2">
    <source>
        <dbReference type="Proteomes" id="UP001341245"/>
    </source>
</evidence>
<evidence type="ECO:0008006" key="3">
    <source>
        <dbReference type="Google" id="ProtNLM"/>
    </source>
</evidence>
<dbReference type="EMBL" id="JASGXD010000026">
    <property type="protein sequence ID" value="KAK5999337.1"/>
    <property type="molecule type" value="Genomic_DNA"/>
</dbReference>
<keyword evidence="2" id="KW-1185">Reference proteome</keyword>
<evidence type="ECO:0000313" key="1">
    <source>
        <dbReference type="EMBL" id="KAK5999337.1"/>
    </source>
</evidence>
<gene>
    <name evidence="1" type="ORF">QM012_005555</name>
</gene>
<organism evidence="1 2">
    <name type="scientific">Aureobasidium pullulans</name>
    <name type="common">Black yeast</name>
    <name type="synonym">Pullularia pullulans</name>
    <dbReference type="NCBI Taxonomy" id="5580"/>
    <lineage>
        <taxon>Eukaryota</taxon>
        <taxon>Fungi</taxon>
        <taxon>Dikarya</taxon>
        <taxon>Ascomycota</taxon>
        <taxon>Pezizomycotina</taxon>
        <taxon>Dothideomycetes</taxon>
        <taxon>Dothideomycetidae</taxon>
        <taxon>Dothideales</taxon>
        <taxon>Saccotheciaceae</taxon>
        <taxon>Aureobasidium</taxon>
    </lineage>
</organism>
<name>A0ABR0T4S5_AURPU</name>
<protein>
    <recommendedName>
        <fullName evidence="3">L domain-like protein</fullName>
    </recommendedName>
</protein>
<dbReference type="Proteomes" id="UP001341245">
    <property type="component" value="Unassembled WGS sequence"/>
</dbReference>
<proteinExistence type="predicted"/>
<reference evidence="1 2" key="1">
    <citation type="submission" date="2023-11" db="EMBL/GenBank/DDBJ databases">
        <title>Draft genome sequence and annotation of the polyextremotolerant black yeast-like fungus Aureobasidium pullulans NRRL 62042.</title>
        <authorList>
            <person name="Dielentheis-Frenken M.R.E."/>
            <person name="Wibberg D."/>
            <person name="Blank L.M."/>
            <person name="Tiso T."/>
        </authorList>
    </citation>
    <scope>NUCLEOTIDE SEQUENCE [LARGE SCALE GENOMIC DNA]</scope>
    <source>
        <strain evidence="1 2">NRRL 62042</strain>
    </source>
</reference>
<comment type="caution">
    <text evidence="1">The sequence shown here is derived from an EMBL/GenBank/DDBJ whole genome shotgun (WGS) entry which is preliminary data.</text>
</comment>
<sequence>MFQYLARDSRLETFIYKATGLRLTRNLIQPTISTLRPGQTIFDHLTNLGAGIDAAAAQILFPRMPTISSLTLYIDRNDDIVSQLALLPQLGRLCLVARANVALTTHYLRGLQNLRLGMLEIYGEGGSDFNGLAITVNDIDTVFGSHATLQYLRVAWRGDTGPAGNLSFLQYSPHLLVERVITRYPALETLELPDPCGVMNLRRLPALPLNSNVRYLSFKRIQAPRANMNTHGVR</sequence>